<evidence type="ECO:0000256" key="5">
    <source>
        <dbReference type="SAM" id="MobiDB-lite"/>
    </source>
</evidence>
<protein>
    <recommendedName>
        <fullName evidence="11">FIIND domain-containing protein</fullName>
    </recommendedName>
</protein>
<dbReference type="Proteomes" id="UP000472271">
    <property type="component" value="Chromosome 20"/>
</dbReference>
<evidence type="ECO:0000259" key="7">
    <source>
        <dbReference type="PROSITE" id="PS50824"/>
    </source>
</evidence>
<dbReference type="InterPro" id="IPR051249">
    <property type="entry name" value="NLRP_Inflammasome"/>
</dbReference>
<keyword evidence="10" id="KW-1185">Reference proteome</keyword>
<dbReference type="PROSITE" id="PS51830">
    <property type="entry name" value="FIIND"/>
    <property type="match status" value="1"/>
</dbReference>
<dbReference type="Pfam" id="PF02758">
    <property type="entry name" value="PYRIN"/>
    <property type="match status" value="1"/>
</dbReference>
<name>A0A673APV5_9TELE</name>
<evidence type="ECO:0000256" key="2">
    <source>
        <dbReference type="ARBA" id="ARBA00022490"/>
    </source>
</evidence>
<sequence length="460" mass="51954">MCHFIGLKEGPHVSLMSADSLHPPGPSTSDSDLKEVEDGGQDCVDRDPHLNPADPEKQQLVCTEVQARASTWEEFTPEVSAESGLTSYRFRCPHSGAFRCTWTGLVFVVTREAGLKYRTVQWDEPLLRSAGRTPAGPLFSIDSPENAVCQLHLPHCETKPGQRSKSLLSVVHITDDGMEFIEPLEITDTHVVIDVPHLSVFGLVWVWERIQNLISVGGQMDESTSQCSRSVLGQVLLFLKPPNPRKQRQKLDVLLLPVNVPVEDVKTFVQQQWPDALYIDVTPQCDLITNHKYRVECPEACLIQPKENRFDLNFGPNYHKMFEIRLPTNTEEVTLTIRDQENSDVWTHEVDLPGPGTEENLPRAVQNISPEEQSSTAETLLHILDQVAEDDFKTFKFHLQYVVRGNVQPIPVHRLENAERTTVVDLMVQTYEESGAVEVTKTLLQKIRRSDLVKKLTDIC</sequence>
<evidence type="ECO:0000259" key="6">
    <source>
        <dbReference type="PROSITE" id="PS50168"/>
    </source>
</evidence>
<dbReference type="SUPFAM" id="SSF47986">
    <property type="entry name" value="DEATH domain"/>
    <property type="match status" value="1"/>
</dbReference>
<dbReference type="CDD" id="cd08321">
    <property type="entry name" value="Pyrin_ASC-like"/>
    <property type="match status" value="1"/>
</dbReference>
<dbReference type="AlphaFoldDB" id="A0A673APV5"/>
<dbReference type="InterPro" id="IPR004020">
    <property type="entry name" value="DAPIN"/>
</dbReference>
<keyword evidence="4" id="KW-0391">Immunity</keyword>
<dbReference type="GO" id="GO:0045087">
    <property type="term" value="P:innate immune response"/>
    <property type="evidence" value="ECO:0007669"/>
    <property type="project" value="UniProtKB-KW"/>
</dbReference>
<dbReference type="Pfam" id="PF13553">
    <property type="entry name" value="FIIND"/>
    <property type="match status" value="1"/>
</dbReference>
<dbReference type="GO" id="GO:0042981">
    <property type="term" value="P:regulation of apoptotic process"/>
    <property type="evidence" value="ECO:0007669"/>
    <property type="project" value="InterPro"/>
</dbReference>
<comment type="subcellular location">
    <subcellularLocation>
        <location evidence="1">Cytoplasm</location>
        <location evidence="1">Cytosol</location>
    </subcellularLocation>
</comment>
<dbReference type="Pfam" id="PF23679">
    <property type="entry name" value="UPA-FIIND"/>
    <property type="match status" value="1"/>
</dbReference>
<reference evidence="9" key="3">
    <citation type="submission" date="2025-09" db="UniProtKB">
        <authorList>
            <consortium name="Ensembl"/>
        </authorList>
    </citation>
    <scope>IDENTIFICATION</scope>
</reference>
<reference evidence="9" key="2">
    <citation type="submission" date="2025-08" db="UniProtKB">
        <authorList>
            <consortium name="Ensembl"/>
        </authorList>
    </citation>
    <scope>IDENTIFICATION</scope>
</reference>
<reference evidence="9" key="1">
    <citation type="submission" date="2019-06" db="EMBL/GenBank/DDBJ databases">
        <authorList>
            <consortium name="Wellcome Sanger Institute Data Sharing"/>
        </authorList>
    </citation>
    <scope>NUCLEOTIDE SEQUENCE [LARGE SCALE GENOMIC DNA]</scope>
</reference>
<dbReference type="PANTHER" id="PTHR46985">
    <property type="entry name" value="NACHT, LRR AND PYD DOMAINS-CONTAINING PROTEIN 1"/>
    <property type="match status" value="1"/>
</dbReference>
<dbReference type="PROSITE" id="PS50168">
    <property type="entry name" value="DED"/>
    <property type="match status" value="1"/>
</dbReference>
<keyword evidence="2" id="KW-0963">Cytoplasm</keyword>
<evidence type="ECO:0000256" key="1">
    <source>
        <dbReference type="ARBA" id="ARBA00004514"/>
    </source>
</evidence>
<evidence type="ECO:0000313" key="10">
    <source>
        <dbReference type="Proteomes" id="UP000472271"/>
    </source>
</evidence>
<dbReference type="InterPro" id="IPR025307">
    <property type="entry name" value="FIIND_dom"/>
</dbReference>
<organism evidence="9 10">
    <name type="scientific">Sphaeramia orbicularis</name>
    <name type="common">orbiculate cardinalfish</name>
    <dbReference type="NCBI Taxonomy" id="375764"/>
    <lineage>
        <taxon>Eukaryota</taxon>
        <taxon>Metazoa</taxon>
        <taxon>Chordata</taxon>
        <taxon>Craniata</taxon>
        <taxon>Vertebrata</taxon>
        <taxon>Euteleostomi</taxon>
        <taxon>Actinopterygii</taxon>
        <taxon>Neopterygii</taxon>
        <taxon>Teleostei</taxon>
        <taxon>Neoteleostei</taxon>
        <taxon>Acanthomorphata</taxon>
        <taxon>Gobiaria</taxon>
        <taxon>Kurtiformes</taxon>
        <taxon>Apogonoidei</taxon>
        <taxon>Apogonidae</taxon>
        <taxon>Apogoninae</taxon>
        <taxon>Sphaeramia</taxon>
    </lineage>
</organism>
<evidence type="ECO:0000259" key="8">
    <source>
        <dbReference type="PROSITE" id="PS51830"/>
    </source>
</evidence>
<feature type="compositionally biased region" description="Basic and acidic residues" evidence="5">
    <location>
        <begin position="31"/>
        <end position="55"/>
    </location>
</feature>
<feature type="domain" description="DED" evidence="6">
    <location>
        <begin position="375"/>
        <end position="458"/>
    </location>
</feature>
<feature type="domain" description="Pyrin" evidence="7">
    <location>
        <begin position="368"/>
        <end position="460"/>
    </location>
</feature>
<evidence type="ECO:0008006" key="11">
    <source>
        <dbReference type="Google" id="ProtNLM"/>
    </source>
</evidence>
<dbReference type="SMART" id="SM01289">
    <property type="entry name" value="PYRIN"/>
    <property type="match status" value="1"/>
</dbReference>
<evidence type="ECO:0000256" key="4">
    <source>
        <dbReference type="ARBA" id="ARBA00022859"/>
    </source>
</evidence>
<feature type="region of interest" description="Disordered" evidence="5">
    <location>
        <begin position="15"/>
        <end position="55"/>
    </location>
</feature>
<dbReference type="PANTHER" id="PTHR46985:SF2">
    <property type="entry name" value="APOPTOSIS-ASSOCIATED SPECK-LIKE PROTEIN CONTAINING A CARD"/>
    <property type="match status" value="1"/>
</dbReference>
<dbReference type="GO" id="GO:0005829">
    <property type="term" value="C:cytosol"/>
    <property type="evidence" value="ECO:0007669"/>
    <property type="project" value="UniProtKB-SubCell"/>
</dbReference>
<feature type="domain" description="FIIND" evidence="8">
    <location>
        <begin position="69"/>
        <end position="364"/>
    </location>
</feature>
<dbReference type="PROSITE" id="PS50824">
    <property type="entry name" value="DAPIN"/>
    <property type="match status" value="1"/>
</dbReference>
<dbReference type="Gene3D" id="1.10.533.10">
    <property type="entry name" value="Death Domain, Fas"/>
    <property type="match status" value="1"/>
</dbReference>
<dbReference type="InterPro" id="IPR011029">
    <property type="entry name" value="DEATH-like_dom_sf"/>
</dbReference>
<dbReference type="InterPro" id="IPR001875">
    <property type="entry name" value="DED_dom"/>
</dbReference>
<dbReference type="InParanoid" id="A0A673APV5"/>
<proteinExistence type="predicted"/>
<accession>A0A673APV5</accession>
<dbReference type="Ensembl" id="ENSSORT00005031431.1">
    <property type="protein sequence ID" value="ENSSORP00005030573.1"/>
    <property type="gene ID" value="ENSSORG00005014586.1"/>
</dbReference>
<evidence type="ECO:0000256" key="3">
    <source>
        <dbReference type="ARBA" id="ARBA00022588"/>
    </source>
</evidence>
<keyword evidence="3" id="KW-0399">Innate immunity</keyword>
<evidence type="ECO:0000313" key="9">
    <source>
        <dbReference type="Ensembl" id="ENSSORP00005030573.1"/>
    </source>
</evidence>